<dbReference type="EMBL" id="MN738862">
    <property type="protein sequence ID" value="QHT28538.1"/>
    <property type="molecule type" value="Genomic_DNA"/>
</dbReference>
<name>A0A6C0EHT2_9ZZZZ</name>
<proteinExistence type="predicted"/>
<reference evidence="1" key="1">
    <citation type="journal article" date="2020" name="Nature">
        <title>Giant virus diversity and host interactions through global metagenomics.</title>
        <authorList>
            <person name="Schulz F."/>
            <person name="Roux S."/>
            <person name="Paez-Espino D."/>
            <person name="Jungbluth S."/>
            <person name="Walsh D.A."/>
            <person name="Denef V.J."/>
            <person name="McMahon K.D."/>
            <person name="Konstantinidis K.T."/>
            <person name="Eloe-Fadrosh E.A."/>
            <person name="Kyrpides N.C."/>
            <person name="Woyke T."/>
        </authorList>
    </citation>
    <scope>NUCLEOTIDE SEQUENCE</scope>
    <source>
        <strain evidence="1">GVMAG-M-3300001348-25</strain>
    </source>
</reference>
<organism evidence="1">
    <name type="scientific">viral metagenome</name>
    <dbReference type="NCBI Taxonomy" id="1070528"/>
    <lineage>
        <taxon>unclassified sequences</taxon>
        <taxon>metagenomes</taxon>
        <taxon>organismal metagenomes</taxon>
    </lineage>
</organism>
<protein>
    <submittedName>
        <fullName evidence="1">Uncharacterized protein</fullName>
    </submittedName>
</protein>
<dbReference type="AlphaFoldDB" id="A0A6C0EHT2"/>
<sequence length="137" mass="15877">MNTLPSACKPKCFSRKQSSYPVFNMNHYYQSRGKTFRQNTHNIVLDKTSDIPGKFNIYPHNEKHICGTFLPNNQQFASQGAVSSSSIILRKKMNIIQKNGHASFNNNFSEGRENDIYRNTTCDFRNTRYNKKTCLLK</sequence>
<accession>A0A6C0EHT2</accession>
<evidence type="ECO:0000313" key="1">
    <source>
        <dbReference type="EMBL" id="QHT28538.1"/>
    </source>
</evidence>